<dbReference type="InParanoid" id="A0A2T3A5I8"/>
<evidence type="ECO:0000313" key="2">
    <source>
        <dbReference type="EMBL" id="PSR83264.1"/>
    </source>
</evidence>
<sequence>MPRCQIQQWCVSSQALLGADQVTGATSSRGMHLIACFRLSWTPDSPCEYPVCCNKVVVVVWPVRSRSPTKRSPVPGKKVCFSINPHCTYSFANPPQPSLPPYHEQWVPSTEAQWLVQAISGVNRTTRLGNCLCKSRANPAPAHMIASFVASRGQDRANRLHVHGIHARLGSRNTARFSCKIPYKVAHVRDCLLRLSDMITLPISEEYQVTRSMPWQGRYSAQRLIPILWWVRPTRHAWCPVDHSPPSLVILPEHVHCRTMPPSVSFLREHTPPVFNCPASLATMLDRHPADSSNEPVREPIQRSSGAEKTHLEEACPAQQEAAKSAKGRGVVISISTTWRTQRSLLVYFPLFSLRWSPRAPFSSHMCRPTTFLSSHFFFFFPPPPWLPYITQ</sequence>
<reference evidence="2 3" key="1">
    <citation type="journal article" date="2018" name="Mycol. Prog.">
        <title>Coniella lustricola, a new species from submerged detritus.</title>
        <authorList>
            <person name="Raudabaugh D.B."/>
            <person name="Iturriaga T."/>
            <person name="Carver A."/>
            <person name="Mondo S."/>
            <person name="Pangilinan J."/>
            <person name="Lipzen A."/>
            <person name="He G."/>
            <person name="Amirebrahimi M."/>
            <person name="Grigoriev I.V."/>
            <person name="Miller A.N."/>
        </authorList>
    </citation>
    <scope>NUCLEOTIDE SEQUENCE [LARGE SCALE GENOMIC DNA]</scope>
    <source>
        <strain evidence="2 3">B22-T-1</strain>
    </source>
</reference>
<organism evidence="2 3">
    <name type="scientific">Coniella lustricola</name>
    <dbReference type="NCBI Taxonomy" id="2025994"/>
    <lineage>
        <taxon>Eukaryota</taxon>
        <taxon>Fungi</taxon>
        <taxon>Dikarya</taxon>
        <taxon>Ascomycota</taxon>
        <taxon>Pezizomycotina</taxon>
        <taxon>Sordariomycetes</taxon>
        <taxon>Sordariomycetidae</taxon>
        <taxon>Diaporthales</taxon>
        <taxon>Schizoparmaceae</taxon>
        <taxon>Coniella</taxon>
    </lineage>
</organism>
<gene>
    <name evidence="2" type="ORF">BD289DRAFT_289215</name>
</gene>
<proteinExistence type="predicted"/>
<evidence type="ECO:0000256" key="1">
    <source>
        <dbReference type="SAM" id="MobiDB-lite"/>
    </source>
</evidence>
<keyword evidence="3" id="KW-1185">Reference proteome</keyword>
<accession>A0A2T3A5I8</accession>
<evidence type="ECO:0000313" key="3">
    <source>
        <dbReference type="Proteomes" id="UP000241462"/>
    </source>
</evidence>
<dbReference type="EMBL" id="KZ678463">
    <property type="protein sequence ID" value="PSR83264.1"/>
    <property type="molecule type" value="Genomic_DNA"/>
</dbReference>
<feature type="region of interest" description="Disordered" evidence="1">
    <location>
        <begin position="288"/>
        <end position="308"/>
    </location>
</feature>
<dbReference type="Proteomes" id="UP000241462">
    <property type="component" value="Unassembled WGS sequence"/>
</dbReference>
<protein>
    <submittedName>
        <fullName evidence="2">Uncharacterized protein</fullName>
    </submittedName>
</protein>
<name>A0A2T3A5I8_9PEZI</name>
<dbReference type="AlphaFoldDB" id="A0A2T3A5I8"/>